<organism evidence="1 2">
    <name type="scientific">Vibrio maritimus</name>
    <dbReference type="NCBI Taxonomy" id="990268"/>
    <lineage>
        <taxon>Bacteria</taxon>
        <taxon>Pseudomonadati</taxon>
        <taxon>Pseudomonadota</taxon>
        <taxon>Gammaproteobacteria</taxon>
        <taxon>Vibrionales</taxon>
        <taxon>Vibrionaceae</taxon>
        <taxon>Vibrio</taxon>
    </lineage>
</organism>
<sequence>MLAAFSYVLARASLIQEMHEELQSSLINIDSRIETTIMLLDALPRHDGCDAEHKRYYNQVSYTEEEVRALGYIKEHDTGWHACSIFGETQSTCTLGWKHKCTGCVHRLVVTH</sequence>
<evidence type="ECO:0000313" key="2">
    <source>
        <dbReference type="Proteomes" id="UP000029228"/>
    </source>
</evidence>
<dbReference type="AlphaFoldDB" id="A0A090RP74"/>
<dbReference type="EMBL" id="BBMR01000001">
    <property type="protein sequence ID" value="GAL17056.1"/>
    <property type="molecule type" value="Genomic_DNA"/>
</dbReference>
<accession>A0A090RP74</accession>
<proteinExistence type="predicted"/>
<dbReference type="STRING" id="990268.JCM19235_5605"/>
<dbReference type="Proteomes" id="UP000029228">
    <property type="component" value="Unassembled WGS sequence"/>
</dbReference>
<comment type="caution">
    <text evidence="1">The sequence shown here is derived from an EMBL/GenBank/DDBJ whole genome shotgun (WGS) entry which is preliminary data.</text>
</comment>
<keyword evidence="2" id="KW-1185">Reference proteome</keyword>
<reference evidence="1 2" key="1">
    <citation type="submission" date="2014-09" db="EMBL/GenBank/DDBJ databases">
        <title>Vibrio maritimus JCM 19235. (C45) whole genome shotgun sequence.</title>
        <authorList>
            <person name="Sawabe T."/>
            <person name="Meirelles P."/>
            <person name="Nakanishi M."/>
            <person name="Sayaka M."/>
            <person name="Hattori M."/>
            <person name="Ohkuma M."/>
        </authorList>
    </citation>
    <scope>NUCLEOTIDE SEQUENCE [LARGE SCALE GENOMIC DNA]</scope>
    <source>
        <strain evidence="2">JCM19235</strain>
    </source>
</reference>
<name>A0A090RP74_9VIBR</name>
<protein>
    <submittedName>
        <fullName evidence="1">Uncharacterized protein</fullName>
    </submittedName>
</protein>
<evidence type="ECO:0000313" key="1">
    <source>
        <dbReference type="EMBL" id="GAL17056.1"/>
    </source>
</evidence>
<gene>
    <name evidence="1" type="ORF">JCM19235_5605</name>
</gene>